<sequence>MFIWVECIRLILMNGCRILAITVLLTLIFSMTAAATEITNVTIGTDEYIVLNNDIYIELLDVSGDMGWSAKVWFYGYLDPVGIKRTLYVGDIPTGYTSVTGLTIDVTLDSIFSNGSSFVIESPIKLYVTGRGAGGGEEDLDIDDDGVPDIWDLDNSTPAGYWTDSDGRGRMWGDMNGDAKLTSADVLMLLQAVVGKIEIG</sequence>
<dbReference type="EMBL" id="PQXF01000018">
    <property type="protein sequence ID" value="PXF60239.1"/>
    <property type="molecule type" value="Genomic_DNA"/>
</dbReference>
<evidence type="ECO:0000313" key="1">
    <source>
        <dbReference type="EMBL" id="PXF60239.1"/>
    </source>
</evidence>
<proteinExistence type="predicted"/>
<gene>
    <name evidence="1" type="ORF">C4B59_09790</name>
</gene>
<dbReference type="Proteomes" id="UP000248329">
    <property type="component" value="Unassembled WGS sequence"/>
</dbReference>
<protein>
    <submittedName>
        <fullName evidence="1">Uncharacterized protein</fullName>
    </submittedName>
</protein>
<comment type="caution">
    <text evidence="1">The sequence shown here is derived from an EMBL/GenBank/DDBJ whole genome shotgun (WGS) entry which is preliminary data.</text>
</comment>
<reference evidence="1" key="1">
    <citation type="submission" date="2018-01" db="EMBL/GenBank/DDBJ databases">
        <authorList>
            <person name="Krukenberg V."/>
        </authorList>
    </citation>
    <scope>NUCLEOTIDE SEQUENCE</scope>
    <source>
        <strain evidence="1">E20ANME2</strain>
    </source>
</reference>
<organism evidence="1 2">
    <name type="scientific">Candidatus Methanogaster sp</name>
    <dbReference type="NCBI Taxonomy" id="3386292"/>
    <lineage>
        <taxon>Archaea</taxon>
        <taxon>Methanobacteriati</taxon>
        <taxon>Methanobacteriota</taxon>
        <taxon>Stenosarchaea group</taxon>
        <taxon>Methanomicrobia</taxon>
        <taxon>Methanosarcinales</taxon>
        <taxon>ANME-2 cluster</taxon>
        <taxon>Candidatus Methanogasteraceae</taxon>
        <taxon>Candidatus Methanogaster</taxon>
    </lineage>
</organism>
<evidence type="ECO:0000313" key="2">
    <source>
        <dbReference type="Proteomes" id="UP000248329"/>
    </source>
</evidence>
<name>A0AC61L257_9EURY</name>
<accession>A0AC61L257</accession>